<dbReference type="RefSeq" id="WP_058370882.1">
    <property type="nucleotide sequence ID" value="NZ_LNTB01000001.1"/>
</dbReference>
<sequence length="345" mass="36727">MQRSPSLRELGEHRAVERLIELLSKGWRCPSLGPGDDAACTGPGHPRLLVKIDGGGIESNLAPWMSLGDLGWLQVASAASDLAAKAARPLAFVLSLGLEPERSIRELEEIAEGAAEAARAHGAWLAGGDLNSCRGRGCGWVDVAAVGLAPGEPVPRRPRPGDLVYATTGRLGLGGLVFHSLAEGSWRSAAARYPRAFRVMARPLARLGFVELASRLPRGCITGSTDTSDGLAYSLWLLSRSAGAPLEVLEVPVEEEALRYAEEKGLDPLSLALYGGQELEIVFTVRPRCSRLAEEEAEALGLQVARVGRILGETGGPLLLHKGRSLEPRGWDNFLGWSSIQGQSP</sequence>
<feature type="binding site" evidence="1">
    <location>
        <position position="81"/>
    </location>
    <ligand>
        <name>Mg(2+)</name>
        <dbReference type="ChEBI" id="CHEBI:18420"/>
        <label>4</label>
    </ligand>
</feature>
<evidence type="ECO:0000259" key="2">
    <source>
        <dbReference type="Pfam" id="PF00586"/>
    </source>
</evidence>
<organism evidence="3 4">
    <name type="scientific">Pyrodictium occultum</name>
    <dbReference type="NCBI Taxonomy" id="2309"/>
    <lineage>
        <taxon>Archaea</taxon>
        <taxon>Thermoproteota</taxon>
        <taxon>Thermoprotei</taxon>
        <taxon>Desulfurococcales</taxon>
        <taxon>Pyrodictiaceae</taxon>
        <taxon>Pyrodictium</taxon>
    </lineage>
</organism>
<dbReference type="OrthoDB" id="45909at2157"/>
<keyword evidence="1" id="KW-0547">Nucleotide-binding</keyword>
<feature type="binding site" evidence="1">
    <location>
        <position position="53"/>
    </location>
    <ligand>
        <name>Mg(2+)</name>
        <dbReference type="ChEBI" id="CHEBI:18420"/>
        <label>2</label>
    </ligand>
</feature>
<dbReference type="UniPathway" id="UPA00060">
    <property type="reaction ID" value="UER00142"/>
</dbReference>
<dbReference type="GO" id="GO:0009229">
    <property type="term" value="P:thiamine diphosphate biosynthetic process"/>
    <property type="evidence" value="ECO:0007669"/>
    <property type="project" value="UniProtKB-UniRule"/>
</dbReference>
<feature type="binding site" evidence="1">
    <location>
        <position position="156"/>
    </location>
    <ligand>
        <name>ATP</name>
        <dbReference type="ChEBI" id="CHEBI:30616"/>
    </ligand>
</feature>
<keyword evidence="1" id="KW-0067">ATP-binding</keyword>
<dbReference type="InterPro" id="IPR006283">
    <property type="entry name" value="ThiL-like"/>
</dbReference>
<keyword evidence="4" id="KW-1185">Reference proteome</keyword>
<dbReference type="EC" id="2.7.4.16" evidence="1"/>
<feature type="binding site" evidence="1">
    <location>
        <position position="331"/>
    </location>
    <ligand>
        <name>substrate</name>
    </ligand>
</feature>
<name>A0A0V8RVW1_PYROC</name>
<keyword evidence="1" id="KW-0784">Thiamine biosynthesis</keyword>
<feature type="domain" description="PurM-like N-terminal" evidence="2">
    <location>
        <begin position="35"/>
        <end position="148"/>
    </location>
</feature>
<feature type="binding site" evidence="1">
    <location>
        <position position="228"/>
    </location>
    <ligand>
        <name>ATP</name>
        <dbReference type="ChEBI" id="CHEBI:30616"/>
    </ligand>
</feature>
<dbReference type="InterPro" id="IPR016188">
    <property type="entry name" value="PurM-like_N"/>
</dbReference>
<dbReference type="PIRSF" id="PIRSF005303">
    <property type="entry name" value="Thiam_monoph_kin"/>
    <property type="match status" value="1"/>
</dbReference>
<evidence type="ECO:0000313" key="3">
    <source>
        <dbReference type="EMBL" id="KSW12201.1"/>
    </source>
</evidence>
<dbReference type="Gene3D" id="3.90.650.10">
    <property type="entry name" value="PurM-like C-terminal domain"/>
    <property type="match status" value="1"/>
</dbReference>
<feature type="binding site" evidence="1">
    <location>
        <position position="53"/>
    </location>
    <ligand>
        <name>Mg(2+)</name>
        <dbReference type="ChEBI" id="CHEBI:18420"/>
        <label>1</label>
    </ligand>
</feature>
<dbReference type="PANTHER" id="PTHR30270">
    <property type="entry name" value="THIAMINE-MONOPHOSPHATE KINASE"/>
    <property type="match status" value="1"/>
</dbReference>
<dbReference type="PANTHER" id="PTHR30270:SF0">
    <property type="entry name" value="THIAMINE-MONOPHOSPHATE KINASE"/>
    <property type="match status" value="1"/>
</dbReference>
<feature type="binding site" evidence="1">
    <location>
        <position position="226"/>
    </location>
    <ligand>
        <name>Mg(2+)</name>
        <dbReference type="ChEBI" id="CHEBI:18420"/>
        <label>3</label>
    </ligand>
</feature>
<comment type="similarity">
    <text evidence="1">Belongs to the thiamine-monophosphate kinase family.</text>
</comment>
<keyword evidence="1" id="KW-0808">Transferase</keyword>
<keyword evidence="1" id="KW-0479">Metal-binding</keyword>
<comment type="catalytic activity">
    <reaction evidence="1">
        <text>thiamine phosphate + ATP = thiamine diphosphate + ADP</text>
        <dbReference type="Rhea" id="RHEA:15913"/>
        <dbReference type="ChEBI" id="CHEBI:30616"/>
        <dbReference type="ChEBI" id="CHEBI:37575"/>
        <dbReference type="ChEBI" id="CHEBI:58937"/>
        <dbReference type="ChEBI" id="CHEBI:456216"/>
        <dbReference type="EC" id="2.7.4.16"/>
    </reaction>
</comment>
<dbReference type="Gene3D" id="3.30.1330.10">
    <property type="entry name" value="PurM-like, N-terminal domain"/>
    <property type="match status" value="1"/>
</dbReference>
<feature type="binding site" evidence="1">
    <location>
        <position position="81"/>
    </location>
    <ligand>
        <name>Mg(2+)</name>
        <dbReference type="ChEBI" id="CHEBI:18420"/>
        <label>3</label>
    </ligand>
</feature>
<dbReference type="SUPFAM" id="SSF55326">
    <property type="entry name" value="PurM N-terminal domain-like"/>
    <property type="match status" value="1"/>
</dbReference>
<dbReference type="GO" id="GO:0009228">
    <property type="term" value="P:thiamine biosynthetic process"/>
    <property type="evidence" value="ECO:0007669"/>
    <property type="project" value="UniProtKB-KW"/>
</dbReference>
<feature type="binding site" evidence="1">
    <location>
        <position position="81"/>
    </location>
    <ligand>
        <name>Mg(2+)</name>
        <dbReference type="ChEBI" id="CHEBI:18420"/>
        <label>2</label>
    </ligand>
</feature>
<gene>
    <name evidence="1" type="primary">thiL</name>
    <name evidence="3" type="ORF">CF15_05420</name>
</gene>
<keyword evidence="1" id="KW-0418">Kinase</keyword>
<comment type="pathway">
    <text evidence="1">Cofactor biosynthesis; thiamine diphosphate biosynthesis; thiamine diphosphate from thiamine phosphate: step 1/1.</text>
</comment>
<comment type="caution">
    <text evidence="1">Lacks conserved residue(s) required for the propagation of feature annotation.</text>
</comment>
<dbReference type="EMBL" id="LNTB01000001">
    <property type="protein sequence ID" value="KSW12201.1"/>
    <property type="molecule type" value="Genomic_DNA"/>
</dbReference>
<keyword evidence="1" id="KW-0460">Magnesium</keyword>
<dbReference type="Proteomes" id="UP000053352">
    <property type="component" value="Unassembled WGS sequence"/>
</dbReference>
<dbReference type="InterPro" id="IPR036921">
    <property type="entry name" value="PurM-like_N_sf"/>
</dbReference>
<feature type="binding site" evidence="1">
    <location>
        <position position="129"/>
    </location>
    <ligand>
        <name>Mg(2+)</name>
        <dbReference type="ChEBI" id="CHEBI:18420"/>
        <label>1</label>
    </ligand>
</feature>
<comment type="miscellaneous">
    <text evidence="1">Reaction mechanism of ThiL seems to utilize a direct, inline transfer of the gamma-phosphate of ATP to TMP rather than a phosphorylated enzyme intermediate.</text>
</comment>
<accession>A0A0V8RVW1</accession>
<proteinExistence type="inferred from homology"/>
<dbReference type="STRING" id="2309.CF15_05420"/>
<dbReference type="GO" id="GO:0005524">
    <property type="term" value="F:ATP binding"/>
    <property type="evidence" value="ECO:0007669"/>
    <property type="project" value="UniProtKB-UniRule"/>
</dbReference>
<evidence type="ECO:0000313" key="4">
    <source>
        <dbReference type="Proteomes" id="UP000053352"/>
    </source>
</evidence>
<dbReference type="GO" id="GO:0000287">
    <property type="term" value="F:magnesium ion binding"/>
    <property type="evidence" value="ECO:0007669"/>
    <property type="project" value="UniProtKB-UniRule"/>
</dbReference>
<dbReference type="SUPFAM" id="SSF56042">
    <property type="entry name" value="PurM C-terminal domain-like"/>
    <property type="match status" value="1"/>
</dbReference>
<comment type="caution">
    <text evidence="3">The sequence shown here is derived from an EMBL/GenBank/DDBJ whole genome shotgun (WGS) entry which is preliminary data.</text>
</comment>
<evidence type="ECO:0000256" key="1">
    <source>
        <dbReference type="HAMAP-Rule" id="MF_02128"/>
    </source>
</evidence>
<dbReference type="Pfam" id="PF00586">
    <property type="entry name" value="AIRS"/>
    <property type="match status" value="1"/>
</dbReference>
<dbReference type="InterPro" id="IPR036676">
    <property type="entry name" value="PurM-like_C_sf"/>
</dbReference>
<feature type="binding site" evidence="1">
    <location>
        <position position="229"/>
    </location>
    <ligand>
        <name>Mg(2+)</name>
        <dbReference type="ChEBI" id="CHEBI:18420"/>
        <label>5</label>
    </ligand>
</feature>
<dbReference type="AlphaFoldDB" id="A0A0V8RVW1"/>
<feature type="binding site" evidence="1">
    <location>
        <position position="37"/>
    </location>
    <ligand>
        <name>Mg(2+)</name>
        <dbReference type="ChEBI" id="CHEBI:18420"/>
        <label>4</label>
    </ligand>
</feature>
<dbReference type="HAMAP" id="MF_02128">
    <property type="entry name" value="TMP_kinase"/>
    <property type="match status" value="1"/>
</dbReference>
<feature type="binding site" evidence="1">
    <location>
        <begin position="128"/>
        <end position="129"/>
    </location>
    <ligand>
        <name>ATP</name>
        <dbReference type="ChEBI" id="CHEBI:30616"/>
    </ligand>
</feature>
<comment type="function">
    <text evidence="1">Catalyzes the ATP-dependent phosphorylation of thiamine-monophosphate (TMP) to form thiamine-pyrophosphate (TPP), the active form of vitamin B1.</text>
</comment>
<protein>
    <recommendedName>
        <fullName evidence="1">Thiamine-monophosphate kinase</fullName>
        <shortName evidence="1">TMP kinase</shortName>
        <shortName evidence="1">Thiamine-phosphate kinase</shortName>
        <ecNumber evidence="1">2.7.4.16</ecNumber>
    </recommendedName>
</protein>
<dbReference type="GO" id="GO:0009030">
    <property type="term" value="F:thiamine-phosphate kinase activity"/>
    <property type="evidence" value="ECO:0007669"/>
    <property type="project" value="UniProtKB-UniRule"/>
</dbReference>
<reference evidence="3 4" key="1">
    <citation type="submission" date="2015-11" db="EMBL/GenBank/DDBJ databases">
        <title>Genome sequence of Pyrodictium occultum PL-19, a marine hyperthermophilic archaeon isolated from Volcano, Italy.</title>
        <authorList>
            <person name="Utturkar S."/>
            <person name="Huber H."/>
            <person name="Leptihn S."/>
            <person name="Brown S."/>
            <person name="Stetter K.O."/>
            <person name="Podar M."/>
        </authorList>
    </citation>
    <scope>NUCLEOTIDE SEQUENCE [LARGE SCALE GENOMIC DNA]</scope>
    <source>
        <strain evidence="3 4">PL-19</strain>
    </source>
</reference>
<feature type="binding site" evidence="1">
    <location>
        <position position="37"/>
    </location>
    <ligand>
        <name>Mg(2+)</name>
        <dbReference type="ChEBI" id="CHEBI:18420"/>
        <label>3</label>
    </ligand>
</feature>